<dbReference type="GeneTree" id="ENSGT01030000238877"/>
<reference evidence="6" key="1">
    <citation type="submission" date="2012-01" db="EMBL/GenBank/DDBJ databases">
        <title>The Genome Sequence of Oreochromis niloticus (Nile Tilapia).</title>
        <authorList>
            <consortium name="Broad Institute Genome Assembly Team"/>
            <consortium name="Broad Institute Sequencing Platform"/>
            <person name="Di Palma F."/>
            <person name="Johnson J."/>
            <person name="Lander E.S."/>
            <person name="Lindblad-Toh K."/>
        </authorList>
    </citation>
    <scope>NUCLEOTIDE SEQUENCE [LARGE SCALE GENOMIC DNA]</scope>
</reference>
<dbReference type="PANTHER" id="PTHR13093">
    <property type="entry name" value="ZINC FINGER HIT DOMAIN CONTAINING PROTEIN 1"/>
    <property type="match status" value="1"/>
</dbReference>
<evidence type="ECO:0000313" key="5">
    <source>
        <dbReference type="Ensembl" id="ENSONIP00000074511.1"/>
    </source>
</evidence>
<keyword evidence="6" id="KW-1185">Reference proteome</keyword>
<evidence type="ECO:0000256" key="2">
    <source>
        <dbReference type="ARBA" id="ARBA00022771"/>
    </source>
</evidence>
<evidence type="ECO:0000256" key="1">
    <source>
        <dbReference type="ARBA" id="ARBA00022723"/>
    </source>
</evidence>
<dbReference type="Proteomes" id="UP000005207">
    <property type="component" value="Linkage group LG3"/>
</dbReference>
<organism evidence="5 6">
    <name type="scientific">Oreochromis niloticus</name>
    <name type="common">Nile tilapia</name>
    <name type="synonym">Tilapia nilotica</name>
    <dbReference type="NCBI Taxonomy" id="8128"/>
    <lineage>
        <taxon>Eukaryota</taxon>
        <taxon>Metazoa</taxon>
        <taxon>Chordata</taxon>
        <taxon>Craniata</taxon>
        <taxon>Vertebrata</taxon>
        <taxon>Euteleostomi</taxon>
        <taxon>Actinopterygii</taxon>
        <taxon>Neopterygii</taxon>
        <taxon>Teleostei</taxon>
        <taxon>Neoteleostei</taxon>
        <taxon>Acanthomorphata</taxon>
        <taxon>Ovalentaria</taxon>
        <taxon>Cichlomorphae</taxon>
        <taxon>Cichliformes</taxon>
        <taxon>Cichlidae</taxon>
        <taxon>African cichlids</taxon>
        <taxon>Pseudocrenilabrinae</taxon>
        <taxon>Oreochromini</taxon>
        <taxon>Oreochromis</taxon>
    </lineage>
</organism>
<evidence type="ECO:0000259" key="4">
    <source>
        <dbReference type="Pfam" id="PF04438"/>
    </source>
</evidence>
<keyword evidence="1" id="KW-0479">Metal-binding</keyword>
<protein>
    <recommendedName>
        <fullName evidence="4">HIT-type domain-containing protein</fullName>
    </recommendedName>
</protein>
<dbReference type="Pfam" id="PF04438">
    <property type="entry name" value="zf-HIT"/>
    <property type="match status" value="1"/>
</dbReference>
<dbReference type="InterPro" id="IPR039723">
    <property type="entry name" value="Vps71/ZNHIT1"/>
</dbReference>
<keyword evidence="2" id="KW-0863">Zinc-finger</keyword>
<dbReference type="InterPro" id="IPR007529">
    <property type="entry name" value="Znf_HIT"/>
</dbReference>
<dbReference type="InParanoid" id="A0A669ENP6"/>
<evidence type="ECO:0000256" key="3">
    <source>
        <dbReference type="ARBA" id="ARBA00022833"/>
    </source>
</evidence>
<dbReference type="GO" id="GO:0005634">
    <property type="term" value="C:nucleus"/>
    <property type="evidence" value="ECO:0007669"/>
    <property type="project" value="UniProtKB-ARBA"/>
</dbReference>
<dbReference type="GO" id="GO:0006338">
    <property type="term" value="P:chromatin remodeling"/>
    <property type="evidence" value="ECO:0007669"/>
    <property type="project" value="InterPro"/>
</dbReference>
<reference evidence="5" key="3">
    <citation type="submission" date="2025-09" db="UniProtKB">
        <authorList>
            <consortium name="Ensembl"/>
        </authorList>
    </citation>
    <scope>IDENTIFICATION</scope>
</reference>
<feature type="domain" description="HIT-type" evidence="4">
    <location>
        <begin position="62"/>
        <end position="81"/>
    </location>
</feature>
<keyword evidence="3" id="KW-0862">Zinc</keyword>
<accession>A0A669ENP6</accession>
<proteinExistence type="predicted"/>
<dbReference type="Ensembl" id="ENSONIT00000079058.1">
    <property type="protein sequence ID" value="ENSONIP00000074511.1"/>
    <property type="gene ID" value="ENSONIG00000038935.1"/>
</dbReference>
<dbReference type="GO" id="GO:0008270">
    <property type="term" value="F:zinc ion binding"/>
    <property type="evidence" value="ECO:0007669"/>
    <property type="project" value="UniProtKB-KW"/>
</dbReference>
<sequence length="103" mass="11919">MLGNIFVIKNLPKINQQKKKRKTRGNHLKQRFRKNFTMLEEELSHPEPNYLSGATPPSSLPPRHFCCVCGFPSQYTCTTCRGVEMRVGWTMLLNHSCLVNVFH</sequence>
<evidence type="ECO:0000313" key="6">
    <source>
        <dbReference type="Proteomes" id="UP000005207"/>
    </source>
</evidence>
<dbReference type="AlphaFoldDB" id="A0A669ENP6"/>
<name>A0A669ENP6_ORENI</name>
<reference evidence="5" key="2">
    <citation type="submission" date="2025-08" db="UniProtKB">
        <authorList>
            <consortium name="Ensembl"/>
        </authorList>
    </citation>
    <scope>IDENTIFICATION</scope>
</reference>